<reference evidence="2" key="1">
    <citation type="submission" date="2025-08" db="UniProtKB">
        <authorList>
            <consortium name="Ensembl"/>
        </authorList>
    </citation>
    <scope>IDENTIFICATION</scope>
</reference>
<dbReference type="AlphaFoldDB" id="A0A3B3RMI4"/>
<keyword evidence="1" id="KW-0812">Transmembrane</keyword>
<reference evidence="2" key="2">
    <citation type="submission" date="2025-09" db="UniProtKB">
        <authorList>
            <consortium name="Ensembl"/>
        </authorList>
    </citation>
    <scope>IDENTIFICATION</scope>
</reference>
<protein>
    <submittedName>
        <fullName evidence="2">Uncharacterized protein</fullName>
    </submittedName>
</protein>
<dbReference type="Proteomes" id="UP000261540">
    <property type="component" value="Unplaced"/>
</dbReference>
<evidence type="ECO:0000313" key="3">
    <source>
        <dbReference type="Proteomes" id="UP000261540"/>
    </source>
</evidence>
<proteinExistence type="predicted"/>
<keyword evidence="3" id="KW-1185">Reference proteome</keyword>
<name>A0A3B3RMI4_9TELE</name>
<accession>A0A3B3RMI4</accession>
<evidence type="ECO:0000256" key="1">
    <source>
        <dbReference type="SAM" id="Phobius"/>
    </source>
</evidence>
<feature type="transmembrane region" description="Helical" evidence="1">
    <location>
        <begin position="100"/>
        <end position="124"/>
    </location>
</feature>
<evidence type="ECO:0000313" key="2">
    <source>
        <dbReference type="Ensembl" id="ENSPKIP00000019055.1"/>
    </source>
</evidence>
<sequence>MEAPLCFGYSLCSRPPRHGCRGCCHATSPRRSSPGSGWPYRSCGAPSRARPPTAMPISAPPPSPTYATMTYSFRLLVWIDAAFSTSCEIAINLESITSAALIRLFLVVFISSLYFVRVSVWSLYCVMPAIPVIKPRIPRYPDVCAFVSIPSPLGTTILL</sequence>
<keyword evidence="1" id="KW-0472">Membrane</keyword>
<organism evidence="2 3">
    <name type="scientific">Paramormyrops kingsleyae</name>
    <dbReference type="NCBI Taxonomy" id="1676925"/>
    <lineage>
        <taxon>Eukaryota</taxon>
        <taxon>Metazoa</taxon>
        <taxon>Chordata</taxon>
        <taxon>Craniata</taxon>
        <taxon>Vertebrata</taxon>
        <taxon>Euteleostomi</taxon>
        <taxon>Actinopterygii</taxon>
        <taxon>Neopterygii</taxon>
        <taxon>Teleostei</taxon>
        <taxon>Osteoglossocephala</taxon>
        <taxon>Osteoglossomorpha</taxon>
        <taxon>Osteoglossiformes</taxon>
        <taxon>Mormyridae</taxon>
        <taxon>Paramormyrops</taxon>
    </lineage>
</organism>
<dbReference type="Ensembl" id="ENSPKIT00000035898.1">
    <property type="protein sequence ID" value="ENSPKIP00000019055.1"/>
    <property type="gene ID" value="ENSPKIG00000004384.1"/>
</dbReference>
<keyword evidence="1" id="KW-1133">Transmembrane helix</keyword>